<evidence type="ECO:0000256" key="5">
    <source>
        <dbReference type="ARBA" id="ARBA00022692"/>
    </source>
</evidence>
<evidence type="ECO:0000256" key="3">
    <source>
        <dbReference type="ARBA" id="ARBA00022448"/>
    </source>
</evidence>
<dbReference type="GO" id="GO:0005452">
    <property type="term" value="F:solute:inorganic anion antiporter activity"/>
    <property type="evidence" value="ECO:0007669"/>
    <property type="project" value="InterPro"/>
</dbReference>
<feature type="domain" description="Bicarbonate transporter-like transmembrane" evidence="10">
    <location>
        <begin position="372"/>
        <end position="535"/>
    </location>
</feature>
<evidence type="ECO:0000256" key="9">
    <source>
        <dbReference type="SAM" id="Phobius"/>
    </source>
</evidence>
<feature type="transmembrane region" description="Helical" evidence="9">
    <location>
        <begin position="829"/>
        <end position="848"/>
    </location>
</feature>
<dbReference type="Proteomes" id="UP000215902">
    <property type="component" value="Unassembled WGS sequence"/>
</dbReference>
<dbReference type="GO" id="GO:0015701">
    <property type="term" value="P:bicarbonate transport"/>
    <property type="evidence" value="ECO:0007669"/>
    <property type="project" value="TreeGrafter"/>
</dbReference>
<evidence type="ECO:0000256" key="8">
    <source>
        <dbReference type="ARBA" id="ARBA00023136"/>
    </source>
</evidence>
<dbReference type="EMBL" id="NIVC01000815">
    <property type="protein sequence ID" value="PAA76489.1"/>
    <property type="molecule type" value="Genomic_DNA"/>
</dbReference>
<organism evidence="12 13">
    <name type="scientific">Macrostomum lignano</name>
    <dbReference type="NCBI Taxonomy" id="282301"/>
    <lineage>
        <taxon>Eukaryota</taxon>
        <taxon>Metazoa</taxon>
        <taxon>Spiralia</taxon>
        <taxon>Lophotrochozoa</taxon>
        <taxon>Platyhelminthes</taxon>
        <taxon>Rhabditophora</taxon>
        <taxon>Macrostomorpha</taxon>
        <taxon>Macrostomida</taxon>
        <taxon>Macrostomidae</taxon>
        <taxon>Macrostomum</taxon>
    </lineage>
</organism>
<dbReference type="OrthoDB" id="1735926at2759"/>
<name>A0A267FU07_9PLAT</name>
<feature type="transmembrane region" description="Helical" evidence="9">
    <location>
        <begin position="801"/>
        <end position="823"/>
    </location>
</feature>
<dbReference type="InterPro" id="IPR016152">
    <property type="entry name" value="PTrfase/Anion_transptr"/>
</dbReference>
<keyword evidence="4" id="KW-1003">Cell membrane</keyword>
<accession>A0A267FU07</accession>
<evidence type="ECO:0000256" key="6">
    <source>
        <dbReference type="ARBA" id="ARBA00022989"/>
    </source>
</evidence>
<keyword evidence="5 9" id="KW-0812">Transmembrane</keyword>
<keyword evidence="8 9" id="KW-0472">Membrane</keyword>
<sequence length="912" mass="97920">MTAETAAAAAELTEAEKLDCRRDVQRPGGEHGGCCRRGDEENGVAEAFVELFEYRSCVRIWEETTRWIRYEQCSEACGERWSRPHVSALSFHSIIHFRRQLELGIIRLDAGGVDTFNEFVDAATEWLASEEDDSGEADSAVIAEALKCGVHHVGDRELVFGYKRRPRAQPAGACLRSSKHNRIDFYLPDAAEVALVLVGHHPGLVRPRLLLCRLARPLACADLSDCCRGVRFVLLCMAPPPAPADADPVLAFELGRVFACLAMDPVFRARLYSASCRWDLVAALHSSLDGTVVLPSPAAWTMDTIEELVRFEEAAAAAEVEDDSGSEHRDADVDGIDDVGFSSADVGLAAPVAAAATASPGNRRCPVWLAASGLLSDLSNLRRRYPGDLADARRHALPIATGLLFVFFTCLAPAVSFGAMLHNETAGELTVGRTLVASGLGQLAFAAAGGQPMMLVGVTGPIFIMEQAISSLSASLGLPWRAFRPVCCAYTGLCGLAILLLNGAGLAGRITRATEEIFNLFVAIFFLLRPTVRMFAQLAGESCAASAAAAFLTLATALLALRIMRFKRGNYLGRRTRDLIAGLNVPLAIAAVTLLSNTAMRHHELATLQLSGNLTQLLSGLSPRLPSAADLATVGAFGHLIALLIGCCTAVVLFTETGLCDSGLEQRLAKPAGRHLSLALIASLAPPLHGLLGWPLLTGATIRSHTHVRVLTLADPANPIPGCPRRVLGVAEQRVSGLAVGALLVASVLAARLLRLIPLAAMDGMFLCMGLAALADLQLADRLFNLLKLKKNRQPKPYLDVPSAVLLAFTALQLAHVLMLLTLNCLAQFLQLAYAALAFPLVILAFALQRHLLLPRWRLISKHLAKTGWATTKTASRTTLALTRIQVLLLLLPIVSFVHLLQLAGDRCYFQE</sequence>
<dbReference type="STRING" id="282301.A0A267FU07"/>
<comment type="similarity">
    <text evidence="2">Belongs to the anion exchanger (TC 2.A.31) family.</text>
</comment>
<evidence type="ECO:0000313" key="13">
    <source>
        <dbReference type="Proteomes" id="UP000215902"/>
    </source>
</evidence>
<dbReference type="Gene3D" id="3.40.930.10">
    <property type="entry name" value="Mannitol-specific EII, Chain A"/>
    <property type="match status" value="1"/>
</dbReference>
<evidence type="ECO:0000256" key="2">
    <source>
        <dbReference type="ARBA" id="ARBA00010993"/>
    </source>
</evidence>
<protein>
    <submittedName>
        <fullName evidence="12">Uncharacterized protein</fullName>
    </submittedName>
</protein>
<dbReference type="InterPro" id="IPR003020">
    <property type="entry name" value="HCO3_transpt_euk"/>
</dbReference>
<keyword evidence="13" id="KW-1185">Reference proteome</keyword>
<dbReference type="InterPro" id="IPR013769">
    <property type="entry name" value="Band3_cytoplasmic_dom"/>
</dbReference>
<proteinExistence type="inferred from homology"/>
<keyword evidence="7" id="KW-0406">Ion transport</keyword>
<feature type="transmembrane region" description="Helical" evidence="9">
    <location>
        <begin position="576"/>
        <end position="595"/>
    </location>
</feature>
<dbReference type="Pfam" id="PF00955">
    <property type="entry name" value="HCO3_cotransp"/>
    <property type="match status" value="2"/>
</dbReference>
<dbReference type="SUPFAM" id="SSF55804">
    <property type="entry name" value="Phoshotransferase/anion transport protein"/>
    <property type="match status" value="1"/>
</dbReference>
<keyword evidence="3" id="KW-0813">Transport</keyword>
<evidence type="ECO:0000256" key="4">
    <source>
        <dbReference type="ARBA" id="ARBA00022475"/>
    </source>
</evidence>
<feature type="transmembrane region" description="Helical" evidence="9">
    <location>
        <begin position="483"/>
        <end position="505"/>
    </location>
</feature>
<evidence type="ECO:0000259" key="10">
    <source>
        <dbReference type="Pfam" id="PF00955"/>
    </source>
</evidence>
<feature type="transmembrane region" description="Helical" evidence="9">
    <location>
        <begin position="517"/>
        <end position="538"/>
    </location>
</feature>
<dbReference type="GO" id="GO:0050801">
    <property type="term" value="P:monoatomic ion homeostasis"/>
    <property type="evidence" value="ECO:0007669"/>
    <property type="project" value="TreeGrafter"/>
</dbReference>
<feature type="transmembrane region" description="Helical" evidence="9">
    <location>
        <begin position="887"/>
        <end position="905"/>
    </location>
</feature>
<evidence type="ECO:0000256" key="1">
    <source>
        <dbReference type="ARBA" id="ARBA00004651"/>
    </source>
</evidence>
<feature type="transmembrane region" description="Helical" evidence="9">
    <location>
        <begin position="735"/>
        <end position="754"/>
    </location>
</feature>
<dbReference type="InterPro" id="IPR011531">
    <property type="entry name" value="HCO3_transpt-like_TM_dom"/>
</dbReference>
<feature type="transmembrane region" description="Helical" evidence="9">
    <location>
        <begin position="631"/>
        <end position="654"/>
    </location>
</feature>
<feature type="domain" description="Band 3 cytoplasmic" evidence="11">
    <location>
        <begin position="178"/>
        <end position="299"/>
    </location>
</feature>
<feature type="domain" description="Band 3 cytoplasmic" evidence="11">
    <location>
        <begin position="48"/>
        <end position="154"/>
    </location>
</feature>
<dbReference type="GO" id="GO:0008509">
    <property type="term" value="F:monoatomic anion transmembrane transporter activity"/>
    <property type="evidence" value="ECO:0007669"/>
    <property type="project" value="InterPro"/>
</dbReference>
<evidence type="ECO:0000256" key="7">
    <source>
        <dbReference type="ARBA" id="ARBA00023065"/>
    </source>
</evidence>
<dbReference type="GO" id="GO:0005886">
    <property type="term" value="C:plasma membrane"/>
    <property type="evidence" value="ECO:0007669"/>
    <property type="project" value="UniProtKB-SubCell"/>
</dbReference>
<dbReference type="PANTHER" id="PTHR11453:SF47">
    <property type="entry name" value="ANION EXCHANGE PROTEIN"/>
    <property type="match status" value="1"/>
</dbReference>
<keyword evidence="6 9" id="KW-1133">Transmembrane helix</keyword>
<reference evidence="12 13" key="1">
    <citation type="submission" date="2017-06" db="EMBL/GenBank/DDBJ databases">
        <title>A platform for efficient transgenesis in Macrostomum lignano, a flatworm model organism for stem cell research.</title>
        <authorList>
            <person name="Berezikov E."/>
        </authorList>
    </citation>
    <scope>NUCLEOTIDE SEQUENCE [LARGE SCALE GENOMIC DNA]</scope>
    <source>
        <strain evidence="12">DV1</strain>
        <tissue evidence="12">Whole organism</tissue>
    </source>
</reference>
<comment type="caution">
    <text evidence="12">The sequence shown here is derived from an EMBL/GenBank/DDBJ whole genome shotgun (WGS) entry which is preliminary data.</text>
</comment>
<feature type="transmembrane region" description="Helical" evidence="9">
    <location>
        <begin position="399"/>
        <end position="422"/>
    </location>
</feature>
<dbReference type="Pfam" id="PF07565">
    <property type="entry name" value="Band_3_cyto"/>
    <property type="match status" value="2"/>
</dbReference>
<feature type="transmembrane region" description="Helical" evidence="9">
    <location>
        <begin position="544"/>
        <end position="564"/>
    </location>
</feature>
<feature type="domain" description="Bicarbonate transporter-like transmembrane" evidence="10">
    <location>
        <begin position="550"/>
        <end position="853"/>
    </location>
</feature>
<dbReference type="AlphaFoldDB" id="A0A267FU07"/>
<feature type="transmembrane region" description="Helical" evidence="9">
    <location>
        <begin position="443"/>
        <end position="463"/>
    </location>
</feature>
<dbReference type="PANTHER" id="PTHR11453">
    <property type="entry name" value="ANION EXCHANGE PROTEIN"/>
    <property type="match status" value="1"/>
</dbReference>
<evidence type="ECO:0000313" key="12">
    <source>
        <dbReference type="EMBL" id="PAA76489.1"/>
    </source>
</evidence>
<comment type="subcellular location">
    <subcellularLocation>
        <location evidence="1">Cell membrane</location>
        <topology evidence="1">Multi-pass membrane protein</topology>
    </subcellularLocation>
</comment>
<evidence type="ECO:0000259" key="11">
    <source>
        <dbReference type="Pfam" id="PF07565"/>
    </source>
</evidence>
<gene>
    <name evidence="12" type="ORF">BOX15_Mlig008596g1</name>
</gene>